<dbReference type="Proteomes" id="UP000054248">
    <property type="component" value="Unassembled WGS sequence"/>
</dbReference>
<dbReference type="PANTHER" id="PTHR10887">
    <property type="entry name" value="DNA2/NAM7 HELICASE FAMILY"/>
    <property type="match status" value="1"/>
</dbReference>
<dbReference type="InterPro" id="IPR041679">
    <property type="entry name" value="DNA2/NAM7-like_C"/>
</dbReference>
<evidence type="ECO:0000313" key="6">
    <source>
        <dbReference type="Proteomes" id="UP000054248"/>
    </source>
</evidence>
<evidence type="ECO:0000259" key="3">
    <source>
        <dbReference type="Pfam" id="PF13086"/>
    </source>
</evidence>
<dbReference type="GO" id="GO:0004386">
    <property type="term" value="F:helicase activity"/>
    <property type="evidence" value="ECO:0007669"/>
    <property type="project" value="InterPro"/>
</dbReference>
<keyword evidence="6" id="KW-1185">Reference proteome</keyword>
<feature type="domain" description="DNA2/NAM7 helicase helicase" evidence="3">
    <location>
        <begin position="86"/>
        <end position="207"/>
    </location>
</feature>
<dbReference type="InterPro" id="IPR027417">
    <property type="entry name" value="P-loop_NTPase"/>
</dbReference>
<feature type="region of interest" description="Disordered" evidence="2">
    <location>
        <begin position="287"/>
        <end position="323"/>
    </location>
</feature>
<dbReference type="CDD" id="cd18808">
    <property type="entry name" value="SF1_C_Upf1"/>
    <property type="match status" value="1"/>
</dbReference>
<evidence type="ECO:0000256" key="2">
    <source>
        <dbReference type="SAM" id="MobiDB-lite"/>
    </source>
</evidence>
<accession>A0A0C3Q9P8</accession>
<feature type="compositionally biased region" description="Low complexity" evidence="2">
    <location>
        <begin position="287"/>
        <end position="298"/>
    </location>
</feature>
<sequence>MFESLRPFLETLKAQEPTSFPFAEYLPLFDSGDLTRIKVAPPAYAHPQFDFNLRMLFDQPRELSLRPHDANSVARARTILKQESRLDDTQADAMVDALTSEVSLIQGPPGTGKSYTGIEILRVLIANNIRPILLIAFTNHALDNIIVRVLEKKITDKIVRLGSRSADETVAELSLDKILMNVNKTRKDRAQGRAYGEMKRAEEAMKEFMDEIVGEKSRPVQFDMHLSTHYPLHHGELNSPPFWIREVFDESEDPAFEHPNKQTQPKSLIDFWRQGGDLAFITYTAQGAASGRSSTPAAGRGGRRGRNRGAAQDTSTNGANAAPTMDRATWTDARERFFEEICGSRAIPPAPTTNRSINQLLQDPNMWSMSKAERDRLNAHLNKGMLEGSQQEQLEEFERLKERHREANVEWKEIQDKTKLEVLANAVIIGCTTNGAAKLTELLKSVAPRVLLVEEAGQVLEAHILASLVPSIQHMILIGDPLQLRPTIENYQLSADNPGIGQIYQFDRSLMERLASSGLRMSRLDVQRRMRPEISELIRCTLYPSLIDNDAVIGRPSIRGMAKDVFFLDHRHAEGGAGEESVSKINTFEVNMIKDLVLHLLRQGTYTETGDIVVLCAYLGQLVKIRKALADEVMTVIDERDAEQLVDHRDDEDVAGIFEGTVQQVKISSRVLLRTVDNFQGEEGRVVILSLVRNSGGNPAGSKGIGFLKVS</sequence>
<dbReference type="AlphaFoldDB" id="A0A0C3Q9P8"/>
<dbReference type="GO" id="GO:0031380">
    <property type="term" value="C:nuclear RNA-directed RNA polymerase complex"/>
    <property type="evidence" value="ECO:0007669"/>
    <property type="project" value="TreeGrafter"/>
</dbReference>
<dbReference type="EMBL" id="KN823140">
    <property type="protein sequence ID" value="KIO21376.1"/>
    <property type="molecule type" value="Genomic_DNA"/>
</dbReference>
<evidence type="ECO:0000313" key="5">
    <source>
        <dbReference type="EMBL" id="KIO21376.1"/>
    </source>
</evidence>
<dbReference type="InterPro" id="IPR041677">
    <property type="entry name" value="DNA2/NAM7_AAA_11"/>
</dbReference>
<keyword evidence="1" id="KW-0175">Coiled coil</keyword>
<dbReference type="GO" id="GO:0031048">
    <property type="term" value="P:regulatory ncRNA-mediated heterochromatin formation"/>
    <property type="evidence" value="ECO:0007669"/>
    <property type="project" value="TreeGrafter"/>
</dbReference>
<feature type="domain" description="DNA2/NAM7 helicase-like C-terminal" evidence="4">
    <location>
        <begin position="507"/>
        <end position="709"/>
    </location>
</feature>
<dbReference type="OrthoDB" id="2423195at2759"/>
<reference evidence="5 6" key="1">
    <citation type="submission" date="2014-04" db="EMBL/GenBank/DDBJ databases">
        <authorList>
            <consortium name="DOE Joint Genome Institute"/>
            <person name="Kuo A."/>
            <person name="Girlanda M."/>
            <person name="Perotto S."/>
            <person name="Kohler A."/>
            <person name="Nagy L.G."/>
            <person name="Floudas D."/>
            <person name="Copeland A."/>
            <person name="Barry K.W."/>
            <person name="Cichocki N."/>
            <person name="Veneault-Fourrey C."/>
            <person name="LaButti K."/>
            <person name="Lindquist E.A."/>
            <person name="Lipzen A."/>
            <person name="Lundell T."/>
            <person name="Morin E."/>
            <person name="Murat C."/>
            <person name="Sun H."/>
            <person name="Tunlid A."/>
            <person name="Henrissat B."/>
            <person name="Grigoriev I.V."/>
            <person name="Hibbett D.S."/>
            <person name="Martin F."/>
            <person name="Nordberg H.P."/>
            <person name="Cantor M.N."/>
            <person name="Hua S.X."/>
        </authorList>
    </citation>
    <scope>NUCLEOTIDE SEQUENCE [LARGE SCALE GENOMIC DNA]</scope>
    <source>
        <strain evidence="5 6">MUT 4182</strain>
    </source>
</reference>
<evidence type="ECO:0000256" key="1">
    <source>
        <dbReference type="SAM" id="Coils"/>
    </source>
</evidence>
<dbReference type="PANTHER" id="PTHR10887:SF341">
    <property type="entry name" value="NFX1-TYPE ZINC FINGER-CONTAINING PROTEIN 1"/>
    <property type="match status" value="1"/>
</dbReference>
<dbReference type="InterPro" id="IPR047187">
    <property type="entry name" value="SF1_C_Upf1"/>
</dbReference>
<evidence type="ECO:0008006" key="7">
    <source>
        <dbReference type="Google" id="ProtNLM"/>
    </source>
</evidence>
<dbReference type="HOGENOM" id="CLU_388405_0_0_1"/>
<protein>
    <recommendedName>
        <fullName evidence="7">AAA+ ATPase domain-containing protein</fullName>
    </recommendedName>
</protein>
<proteinExistence type="predicted"/>
<dbReference type="STRING" id="1051891.A0A0C3Q9P8"/>
<dbReference type="Pfam" id="PF13086">
    <property type="entry name" value="AAA_11"/>
    <property type="match status" value="2"/>
</dbReference>
<reference evidence="6" key="2">
    <citation type="submission" date="2015-01" db="EMBL/GenBank/DDBJ databases">
        <title>Evolutionary Origins and Diversification of the Mycorrhizal Mutualists.</title>
        <authorList>
            <consortium name="DOE Joint Genome Institute"/>
            <consortium name="Mycorrhizal Genomics Consortium"/>
            <person name="Kohler A."/>
            <person name="Kuo A."/>
            <person name="Nagy L.G."/>
            <person name="Floudas D."/>
            <person name="Copeland A."/>
            <person name="Barry K.W."/>
            <person name="Cichocki N."/>
            <person name="Veneault-Fourrey C."/>
            <person name="LaButti K."/>
            <person name="Lindquist E.A."/>
            <person name="Lipzen A."/>
            <person name="Lundell T."/>
            <person name="Morin E."/>
            <person name="Murat C."/>
            <person name="Riley R."/>
            <person name="Ohm R."/>
            <person name="Sun H."/>
            <person name="Tunlid A."/>
            <person name="Henrissat B."/>
            <person name="Grigoriev I.V."/>
            <person name="Hibbett D.S."/>
            <person name="Martin F."/>
        </authorList>
    </citation>
    <scope>NUCLEOTIDE SEQUENCE [LARGE SCALE GENOMIC DNA]</scope>
    <source>
        <strain evidence="6">MUT 4182</strain>
    </source>
</reference>
<dbReference type="Pfam" id="PF13087">
    <property type="entry name" value="AAA_12"/>
    <property type="match status" value="1"/>
</dbReference>
<gene>
    <name evidence="5" type="ORF">M407DRAFT_29032</name>
</gene>
<name>A0A0C3Q9P8_9AGAM</name>
<feature type="domain" description="DNA2/NAM7 helicase helicase" evidence="3">
    <location>
        <begin position="380"/>
        <end position="488"/>
    </location>
</feature>
<evidence type="ECO:0000259" key="4">
    <source>
        <dbReference type="Pfam" id="PF13087"/>
    </source>
</evidence>
<dbReference type="SUPFAM" id="SSF52540">
    <property type="entry name" value="P-loop containing nucleoside triphosphate hydrolases"/>
    <property type="match status" value="1"/>
</dbReference>
<dbReference type="InterPro" id="IPR045055">
    <property type="entry name" value="DNA2/NAM7-like"/>
</dbReference>
<dbReference type="Gene3D" id="3.40.50.300">
    <property type="entry name" value="P-loop containing nucleotide triphosphate hydrolases"/>
    <property type="match status" value="3"/>
</dbReference>
<organism evidence="5 6">
    <name type="scientific">Tulasnella calospora MUT 4182</name>
    <dbReference type="NCBI Taxonomy" id="1051891"/>
    <lineage>
        <taxon>Eukaryota</taxon>
        <taxon>Fungi</taxon>
        <taxon>Dikarya</taxon>
        <taxon>Basidiomycota</taxon>
        <taxon>Agaricomycotina</taxon>
        <taxon>Agaricomycetes</taxon>
        <taxon>Cantharellales</taxon>
        <taxon>Tulasnellaceae</taxon>
        <taxon>Tulasnella</taxon>
    </lineage>
</organism>
<feature type="coiled-coil region" evidence="1">
    <location>
        <begin position="390"/>
        <end position="417"/>
    </location>
</feature>